<dbReference type="PANTHER" id="PTHR18964">
    <property type="entry name" value="ROK (REPRESSOR, ORF, KINASE) FAMILY"/>
    <property type="match status" value="1"/>
</dbReference>
<reference evidence="3" key="1">
    <citation type="submission" date="2016-10" db="EMBL/GenBank/DDBJ databases">
        <authorList>
            <person name="de Groot N.N."/>
        </authorList>
    </citation>
    <scope>NUCLEOTIDE SEQUENCE [LARGE SCALE GENOMIC DNA]</scope>
    <source>
        <strain evidence="3">10nlg</strain>
    </source>
</reference>
<organism evidence="2 3">
    <name type="scientific">Salisediminibacterium halotolerans</name>
    <dbReference type="NCBI Taxonomy" id="517425"/>
    <lineage>
        <taxon>Bacteria</taxon>
        <taxon>Bacillati</taxon>
        <taxon>Bacillota</taxon>
        <taxon>Bacilli</taxon>
        <taxon>Bacillales</taxon>
        <taxon>Bacillaceae</taxon>
        <taxon>Salisediminibacterium</taxon>
    </lineage>
</organism>
<dbReference type="AlphaFoldDB" id="A0A1H9R9S1"/>
<dbReference type="Proteomes" id="UP000199318">
    <property type="component" value="Unassembled WGS sequence"/>
</dbReference>
<sequence length="303" mass="33521">MTENQYLSFDIGGTAIKWGLLKEDGTIVKKDSFPTGGWGRETLVRQLEETIEQFKSEINGISVCLPGFINPDGFIEYGGAIKGFNQFHFRKHFEEKFGLPVSVENDVNCVAMAEKWQGNASDLSDFFCMTVGTGIGGALVINDQLYRGHSFQAGECGFMITAGLHADLPEHDSLSKIASTYGLREKYAANKKLKLEDVSGEDVFAAYEQNDPIAIKAVQRFYESIAIGIFNITSVINPQKVLIGGGITGRPSFIDELRTHLDYVDMVFNVEVDICHFKNDAGLIGALAHYFTIHPLESEKRTV</sequence>
<dbReference type="PANTHER" id="PTHR18964:SF165">
    <property type="entry name" value="BETA-GLUCOSIDE KINASE"/>
    <property type="match status" value="1"/>
</dbReference>
<evidence type="ECO:0000313" key="2">
    <source>
        <dbReference type="EMBL" id="SER69661.1"/>
    </source>
</evidence>
<dbReference type="RefSeq" id="WP_158638150.1">
    <property type="nucleotide sequence ID" value="NZ_FOGV01000004.1"/>
</dbReference>
<dbReference type="SUPFAM" id="SSF53067">
    <property type="entry name" value="Actin-like ATPase domain"/>
    <property type="match status" value="1"/>
</dbReference>
<comment type="similarity">
    <text evidence="1">Belongs to the ROK (NagC/XylR) family.</text>
</comment>
<evidence type="ECO:0000313" key="3">
    <source>
        <dbReference type="Proteomes" id="UP000199318"/>
    </source>
</evidence>
<gene>
    <name evidence="2" type="ORF">SAMN05444126_10480</name>
</gene>
<comment type="caution">
    <text evidence="2">The sequence shown here is derived from an EMBL/GenBank/DDBJ whole genome shotgun (WGS) entry which is preliminary data.</text>
</comment>
<accession>A0A1H9R9S1</accession>
<name>A0A1H9R9S1_9BACI</name>
<dbReference type="GO" id="GO:0016301">
    <property type="term" value="F:kinase activity"/>
    <property type="evidence" value="ECO:0007669"/>
    <property type="project" value="UniProtKB-KW"/>
</dbReference>
<dbReference type="STRING" id="1464123.SAMN05444126_10480"/>
<dbReference type="Pfam" id="PF00480">
    <property type="entry name" value="ROK"/>
    <property type="match status" value="1"/>
</dbReference>
<dbReference type="Gene3D" id="3.30.420.40">
    <property type="match status" value="2"/>
</dbReference>
<keyword evidence="2" id="KW-0418">Kinase</keyword>
<dbReference type="EMBL" id="FOGV01000004">
    <property type="protein sequence ID" value="SER69661.1"/>
    <property type="molecule type" value="Genomic_DNA"/>
</dbReference>
<protein>
    <submittedName>
        <fullName evidence="2">Beta-glucoside kinase</fullName>
    </submittedName>
</protein>
<dbReference type="InterPro" id="IPR000600">
    <property type="entry name" value="ROK"/>
</dbReference>
<dbReference type="InterPro" id="IPR043129">
    <property type="entry name" value="ATPase_NBD"/>
</dbReference>
<keyword evidence="3" id="KW-1185">Reference proteome</keyword>
<evidence type="ECO:0000256" key="1">
    <source>
        <dbReference type="ARBA" id="ARBA00006479"/>
    </source>
</evidence>
<dbReference type="CDD" id="cd24068">
    <property type="entry name" value="ASKHA_NBD_ROK_FnNanK-like"/>
    <property type="match status" value="1"/>
</dbReference>
<keyword evidence="2" id="KW-0808">Transferase</keyword>
<proteinExistence type="inferred from homology"/>